<keyword evidence="7" id="KW-1185">Reference proteome</keyword>
<dbReference type="GO" id="GO:0080043">
    <property type="term" value="F:quercetin 3-O-glucosyltransferase activity"/>
    <property type="evidence" value="ECO:0007669"/>
    <property type="project" value="TreeGrafter"/>
</dbReference>
<evidence type="ECO:0000313" key="7">
    <source>
        <dbReference type="Proteomes" id="UP000836841"/>
    </source>
</evidence>
<evidence type="ECO:0000256" key="5">
    <source>
        <dbReference type="RuleBase" id="RU362057"/>
    </source>
</evidence>
<dbReference type="Pfam" id="PF00201">
    <property type="entry name" value="UDPGT"/>
    <property type="match status" value="1"/>
</dbReference>
<dbReference type="Proteomes" id="UP000836841">
    <property type="component" value="Unassembled WGS sequence"/>
</dbReference>
<comment type="caution">
    <text evidence="6">The sequence shown here is derived from an EMBL/GenBank/DDBJ whole genome shotgun (WGS) entry which is preliminary data.</text>
</comment>
<protein>
    <recommendedName>
        <fullName evidence="5">Glycosyltransferase</fullName>
        <ecNumber evidence="5">2.4.1.-</ecNumber>
    </recommendedName>
</protein>
<evidence type="ECO:0000256" key="2">
    <source>
        <dbReference type="ARBA" id="ARBA00022676"/>
    </source>
</evidence>
<dbReference type="GO" id="GO:0080044">
    <property type="term" value="F:quercetin 7-O-glucosyltransferase activity"/>
    <property type="evidence" value="ECO:0007669"/>
    <property type="project" value="TreeGrafter"/>
</dbReference>
<dbReference type="InterPro" id="IPR002213">
    <property type="entry name" value="UDP_glucos_trans"/>
</dbReference>
<dbReference type="Gene3D" id="3.40.50.2000">
    <property type="entry name" value="Glycogen Phosphorylase B"/>
    <property type="match status" value="2"/>
</dbReference>
<gene>
    <name evidence="6" type="ORF">TAV2_LOCUS18433</name>
</gene>
<dbReference type="CDD" id="cd03784">
    <property type="entry name" value="GT1_Gtf-like"/>
    <property type="match status" value="1"/>
</dbReference>
<dbReference type="SUPFAM" id="SSF53756">
    <property type="entry name" value="UDP-Glycosyltransferase/glycogen phosphorylase"/>
    <property type="match status" value="1"/>
</dbReference>
<dbReference type="PROSITE" id="PS00375">
    <property type="entry name" value="UDPGT"/>
    <property type="match status" value="1"/>
</dbReference>
<proteinExistence type="inferred from homology"/>
<dbReference type="PANTHER" id="PTHR11926:SF1516">
    <property type="entry name" value="GLYCOSYLTRANSFERASE"/>
    <property type="match status" value="1"/>
</dbReference>
<name>A0AAU9SPJ7_THLAR</name>
<evidence type="ECO:0000256" key="3">
    <source>
        <dbReference type="ARBA" id="ARBA00022679"/>
    </source>
</evidence>
<evidence type="ECO:0000256" key="1">
    <source>
        <dbReference type="ARBA" id="ARBA00009995"/>
    </source>
</evidence>
<organism evidence="6 7">
    <name type="scientific">Thlaspi arvense</name>
    <name type="common">Field penny-cress</name>
    <dbReference type="NCBI Taxonomy" id="13288"/>
    <lineage>
        <taxon>Eukaryota</taxon>
        <taxon>Viridiplantae</taxon>
        <taxon>Streptophyta</taxon>
        <taxon>Embryophyta</taxon>
        <taxon>Tracheophyta</taxon>
        <taxon>Spermatophyta</taxon>
        <taxon>Magnoliopsida</taxon>
        <taxon>eudicotyledons</taxon>
        <taxon>Gunneridae</taxon>
        <taxon>Pentapetalae</taxon>
        <taxon>rosids</taxon>
        <taxon>malvids</taxon>
        <taxon>Brassicales</taxon>
        <taxon>Brassicaceae</taxon>
        <taxon>Thlaspideae</taxon>
        <taxon>Thlaspi</taxon>
    </lineage>
</organism>
<keyword evidence="2 4" id="KW-0328">Glycosyltransferase</keyword>
<comment type="similarity">
    <text evidence="1 4">Belongs to the UDP-glycosyltransferase family.</text>
</comment>
<dbReference type="FunFam" id="3.40.50.2000:FF:000065">
    <property type="entry name" value="Glycosyltransferase"/>
    <property type="match status" value="1"/>
</dbReference>
<dbReference type="InterPro" id="IPR035595">
    <property type="entry name" value="UDP_glycos_trans_CS"/>
</dbReference>
<evidence type="ECO:0000313" key="6">
    <source>
        <dbReference type="EMBL" id="CAH2068923.1"/>
    </source>
</evidence>
<dbReference type="PANTHER" id="PTHR11926">
    <property type="entry name" value="GLUCOSYL/GLUCURONOSYL TRANSFERASES"/>
    <property type="match status" value="1"/>
</dbReference>
<accession>A0AAU9SPJ7</accession>
<dbReference type="FunFam" id="3.40.50.2000:FF:000027">
    <property type="entry name" value="Glycosyltransferase"/>
    <property type="match status" value="1"/>
</dbReference>
<sequence length="478" mass="53874">MAENKRHVVCIPFPAQSHMMAMLKLAKLLHHRGFYITLVNTASNKKHLLSAGQSSALDSLPDDFKFETIMDALPSFSIASQDYNSLWQSLEDNCATQVLNLLTKLSDDATLSHNPPVTAIISDGFMPFTTEAAQKSAVPIILFWPIPACAFMASYQFKALKDKGIAPLNDPSDLTNGYLEKIIDWIPGMKDIRLRDLPSPFRTTDPNDISYNAYIKSTQNATKASANIIHTFDALEADVLHVLSSMFTQVHSIGPIQLHLNQISNMDEKLKSLGYSFWREESECLRWLDSKEVESVVYVNFGSLTVMTEQQLVEFAWGLANSCHYFLWIIRPDLIMGDSAILPPEFTAEIKDRGLIRSWCPQEEVLNHPSIGGFLTHGGWNSIVESISAGVPMLCWPFIGDQMTNCRYLCREWEIGMEIDKDVKREEVKKLVRELMEGEQGKKMKKRAMEWKKLAKEATSPDGSSTFSLDNLVNKVLL</sequence>
<evidence type="ECO:0000256" key="4">
    <source>
        <dbReference type="RuleBase" id="RU003718"/>
    </source>
</evidence>
<reference evidence="6 7" key="1">
    <citation type="submission" date="2022-03" db="EMBL/GenBank/DDBJ databases">
        <authorList>
            <person name="Nunn A."/>
            <person name="Chopra R."/>
            <person name="Nunn A."/>
            <person name="Contreras Garrido A."/>
        </authorList>
    </citation>
    <scope>NUCLEOTIDE SEQUENCE [LARGE SCALE GENOMIC DNA]</scope>
</reference>
<dbReference type="EMBL" id="CAJVSB020000862">
    <property type="protein sequence ID" value="CAH2068923.1"/>
    <property type="molecule type" value="Genomic_DNA"/>
</dbReference>
<dbReference type="AlphaFoldDB" id="A0AAU9SPJ7"/>
<dbReference type="EC" id="2.4.1.-" evidence="5"/>
<keyword evidence="3 4" id="KW-0808">Transferase</keyword>